<keyword evidence="1" id="KW-1133">Transmembrane helix</keyword>
<gene>
    <name evidence="2" type="ORF">ACAOBT_LOCUS34103</name>
</gene>
<comment type="caution">
    <text evidence="2">The sequence shown here is derived from an EMBL/GenBank/DDBJ whole genome shotgun (WGS) entry which is preliminary data.</text>
</comment>
<keyword evidence="1" id="KW-0812">Transmembrane</keyword>
<accession>A0A9P0Q865</accession>
<feature type="transmembrane region" description="Helical" evidence="1">
    <location>
        <begin position="20"/>
        <end position="40"/>
    </location>
</feature>
<evidence type="ECO:0000256" key="1">
    <source>
        <dbReference type="SAM" id="Phobius"/>
    </source>
</evidence>
<dbReference type="EMBL" id="CAKOFQ010008491">
    <property type="protein sequence ID" value="CAH2014411.1"/>
    <property type="molecule type" value="Genomic_DNA"/>
</dbReference>
<keyword evidence="3" id="KW-1185">Reference proteome</keyword>
<evidence type="ECO:0000313" key="2">
    <source>
        <dbReference type="EMBL" id="CAH2014411.1"/>
    </source>
</evidence>
<keyword evidence="1" id="KW-0472">Membrane</keyword>
<evidence type="ECO:0000313" key="3">
    <source>
        <dbReference type="Proteomes" id="UP001152888"/>
    </source>
</evidence>
<dbReference type="OrthoDB" id="6807188at2759"/>
<reference evidence="2" key="1">
    <citation type="submission" date="2022-03" db="EMBL/GenBank/DDBJ databases">
        <authorList>
            <person name="Sayadi A."/>
        </authorList>
    </citation>
    <scope>NUCLEOTIDE SEQUENCE</scope>
</reference>
<proteinExistence type="predicted"/>
<dbReference type="Proteomes" id="UP001152888">
    <property type="component" value="Unassembled WGS sequence"/>
</dbReference>
<name>A0A9P0Q865_ACAOB</name>
<protein>
    <submittedName>
        <fullName evidence="2">Uncharacterized protein</fullName>
    </submittedName>
</protein>
<organism evidence="2 3">
    <name type="scientific">Acanthoscelides obtectus</name>
    <name type="common">Bean weevil</name>
    <name type="synonym">Bruchus obtectus</name>
    <dbReference type="NCBI Taxonomy" id="200917"/>
    <lineage>
        <taxon>Eukaryota</taxon>
        <taxon>Metazoa</taxon>
        <taxon>Ecdysozoa</taxon>
        <taxon>Arthropoda</taxon>
        <taxon>Hexapoda</taxon>
        <taxon>Insecta</taxon>
        <taxon>Pterygota</taxon>
        <taxon>Neoptera</taxon>
        <taxon>Endopterygota</taxon>
        <taxon>Coleoptera</taxon>
        <taxon>Polyphaga</taxon>
        <taxon>Cucujiformia</taxon>
        <taxon>Chrysomeloidea</taxon>
        <taxon>Chrysomelidae</taxon>
        <taxon>Bruchinae</taxon>
        <taxon>Bruchini</taxon>
        <taxon>Acanthoscelides</taxon>
    </lineage>
</organism>
<sequence>MWLSNEYLLMNDASHFVHESLAPVCFIIWLAKFLATIVLYSQCLHSCILLDTEAVDSGCFCKMWFSNDCLLINDASHFVHLRLAPVCFIICIRKCIPNVVLYSQCMHS</sequence>
<dbReference type="AlphaFoldDB" id="A0A9P0Q865"/>